<keyword evidence="3" id="KW-1185">Reference proteome</keyword>
<reference evidence="2 3" key="1">
    <citation type="submission" date="2023-01" db="EMBL/GenBank/DDBJ databases">
        <authorList>
            <person name="Whitehead M."/>
        </authorList>
    </citation>
    <scope>NUCLEOTIDE SEQUENCE [LARGE SCALE GENOMIC DNA]</scope>
</reference>
<feature type="compositionally biased region" description="Polar residues" evidence="1">
    <location>
        <begin position="23"/>
        <end position="40"/>
    </location>
</feature>
<evidence type="ECO:0000313" key="2">
    <source>
        <dbReference type="EMBL" id="CAI6363251.1"/>
    </source>
</evidence>
<name>A0AAV0X6A2_9HEMI</name>
<feature type="region of interest" description="Disordered" evidence="1">
    <location>
        <begin position="23"/>
        <end position="42"/>
    </location>
</feature>
<sequence length="76" mass="7990">MVGSACAAKYNISILCLDRKTENLSSSGFSPPSPWTSSGPVDSCDVDRRTACAAGDRLSSKTGRGGVRHLQKNTDT</sequence>
<organism evidence="2 3">
    <name type="scientific">Macrosiphum euphorbiae</name>
    <name type="common">potato aphid</name>
    <dbReference type="NCBI Taxonomy" id="13131"/>
    <lineage>
        <taxon>Eukaryota</taxon>
        <taxon>Metazoa</taxon>
        <taxon>Ecdysozoa</taxon>
        <taxon>Arthropoda</taxon>
        <taxon>Hexapoda</taxon>
        <taxon>Insecta</taxon>
        <taxon>Pterygota</taxon>
        <taxon>Neoptera</taxon>
        <taxon>Paraneoptera</taxon>
        <taxon>Hemiptera</taxon>
        <taxon>Sternorrhyncha</taxon>
        <taxon>Aphidomorpha</taxon>
        <taxon>Aphidoidea</taxon>
        <taxon>Aphididae</taxon>
        <taxon>Macrosiphini</taxon>
        <taxon>Macrosiphum</taxon>
    </lineage>
</organism>
<evidence type="ECO:0000256" key="1">
    <source>
        <dbReference type="SAM" id="MobiDB-lite"/>
    </source>
</evidence>
<gene>
    <name evidence="2" type="ORF">MEUPH1_LOCUS18225</name>
</gene>
<dbReference type="EMBL" id="CARXXK010000003">
    <property type="protein sequence ID" value="CAI6363251.1"/>
    <property type="molecule type" value="Genomic_DNA"/>
</dbReference>
<accession>A0AAV0X6A2</accession>
<evidence type="ECO:0000313" key="3">
    <source>
        <dbReference type="Proteomes" id="UP001160148"/>
    </source>
</evidence>
<feature type="region of interest" description="Disordered" evidence="1">
    <location>
        <begin position="55"/>
        <end position="76"/>
    </location>
</feature>
<comment type="caution">
    <text evidence="2">The sequence shown here is derived from an EMBL/GenBank/DDBJ whole genome shotgun (WGS) entry which is preliminary data.</text>
</comment>
<proteinExistence type="predicted"/>
<protein>
    <submittedName>
        <fullName evidence="2">Uncharacterized protein</fullName>
    </submittedName>
</protein>
<feature type="compositionally biased region" description="Basic residues" evidence="1">
    <location>
        <begin position="66"/>
        <end position="76"/>
    </location>
</feature>
<dbReference type="AlphaFoldDB" id="A0AAV0X6A2"/>
<dbReference type="Proteomes" id="UP001160148">
    <property type="component" value="Unassembled WGS sequence"/>
</dbReference>